<proteinExistence type="inferred from homology"/>
<sequence>MINEGKVGVSRLQGGADIRIRMFDTEGRRGMMYVRGNAYAVSVVDLPTITEGLKSWDKKNWIKSVDVCQLMLVLGRCTSEEQAREYPLPTDVNPKNYQYAHGLTPPMHFVRKRRFEKTSRARLDDIERIERKLNHILAQDRMAKEVKWRVLDHDPREDRETTPESQDDSDAEGEMDVDEQSYFPENQYTNEEATAIEALLEMDDDVPSTAVPSTAPASALPSDSMEPSESSAPTPAAAESSAAEAEDADADDDDNDASSGDDDGVEGGHSEERLQKLERIKDLETKIKQKREQLKTFTNKIMKTKTARAIQDLENDRAMLMRSIGMGNEGGDKSEEE</sequence>
<reference evidence="8" key="1">
    <citation type="submission" date="2020-05" db="EMBL/GenBank/DDBJ databases">
        <title>WGS assembly of Corymbia citriodora subspecies variegata.</title>
        <authorList>
            <person name="Barry K."/>
            <person name="Hundley H."/>
            <person name="Shu S."/>
            <person name="Jenkins J."/>
            <person name="Grimwood J."/>
            <person name="Baten A."/>
        </authorList>
    </citation>
    <scope>NUCLEOTIDE SEQUENCE</scope>
    <source>
        <strain evidence="8">CV2-018</strain>
    </source>
</reference>
<comment type="similarity">
    <text evidence="2">Belongs to the TAF7 family.</text>
</comment>
<evidence type="ECO:0000256" key="6">
    <source>
        <dbReference type="SAM" id="MobiDB-lite"/>
    </source>
</evidence>
<evidence type="ECO:0000256" key="2">
    <source>
        <dbReference type="ARBA" id="ARBA00009368"/>
    </source>
</evidence>
<evidence type="ECO:0000259" key="7">
    <source>
        <dbReference type="SMART" id="SM01370"/>
    </source>
</evidence>
<gene>
    <name evidence="8" type="ORF">BT93_L1100</name>
</gene>
<feature type="compositionally biased region" description="Acidic residues" evidence="6">
    <location>
        <begin position="244"/>
        <end position="265"/>
    </location>
</feature>
<name>A0A8T0CEI6_CORYI</name>
<dbReference type="SMART" id="SM01370">
    <property type="entry name" value="TAFII55_N"/>
    <property type="match status" value="1"/>
</dbReference>
<dbReference type="Proteomes" id="UP000806378">
    <property type="component" value="Unassembled WGS sequence"/>
</dbReference>
<organism evidence="8 9">
    <name type="scientific">Corymbia citriodora subsp. variegata</name>
    <dbReference type="NCBI Taxonomy" id="360336"/>
    <lineage>
        <taxon>Eukaryota</taxon>
        <taxon>Viridiplantae</taxon>
        <taxon>Streptophyta</taxon>
        <taxon>Embryophyta</taxon>
        <taxon>Tracheophyta</taxon>
        <taxon>Spermatophyta</taxon>
        <taxon>Magnoliopsida</taxon>
        <taxon>eudicotyledons</taxon>
        <taxon>Gunneridae</taxon>
        <taxon>Pentapetalae</taxon>
        <taxon>rosids</taxon>
        <taxon>malvids</taxon>
        <taxon>Myrtales</taxon>
        <taxon>Myrtaceae</taxon>
        <taxon>Myrtoideae</taxon>
        <taxon>Eucalypteae</taxon>
        <taxon>Corymbia</taxon>
    </lineage>
</organism>
<dbReference type="PANTHER" id="PTHR12228">
    <property type="entry name" value="TRANSCRIPTION INITIATION FACTOR TFIID 55 KD SUBUNIT-RELATED"/>
    <property type="match status" value="1"/>
</dbReference>
<accession>A0A8T0CEI6</accession>
<evidence type="ECO:0000313" key="8">
    <source>
        <dbReference type="EMBL" id="KAF7845703.1"/>
    </source>
</evidence>
<evidence type="ECO:0000256" key="5">
    <source>
        <dbReference type="ARBA" id="ARBA00023242"/>
    </source>
</evidence>
<dbReference type="PANTHER" id="PTHR12228:SF0">
    <property type="entry name" value="TATA-BOX BINDING PROTEIN ASSOCIATED FACTOR 7"/>
    <property type="match status" value="1"/>
</dbReference>
<dbReference type="AlphaFoldDB" id="A0A8T0CEI6"/>
<comment type="caution">
    <text evidence="8">The sequence shown here is derived from an EMBL/GenBank/DDBJ whole genome shotgun (WGS) entry which is preliminary data.</text>
</comment>
<feature type="domain" description="TAFII55 protein conserved region" evidence="7">
    <location>
        <begin position="1"/>
        <end position="145"/>
    </location>
</feature>
<keyword evidence="5" id="KW-0539">Nucleus</keyword>
<dbReference type="InterPro" id="IPR006751">
    <property type="entry name" value="TAFII55_prot_cons_reg"/>
</dbReference>
<dbReference type="EMBL" id="MU102402">
    <property type="protein sequence ID" value="KAF7845703.1"/>
    <property type="molecule type" value="Genomic_DNA"/>
</dbReference>
<dbReference type="CDD" id="cd08047">
    <property type="entry name" value="TAF7"/>
    <property type="match status" value="1"/>
</dbReference>
<evidence type="ECO:0000256" key="1">
    <source>
        <dbReference type="ARBA" id="ARBA00004123"/>
    </source>
</evidence>
<dbReference type="InterPro" id="IPR037817">
    <property type="entry name" value="TAF7"/>
</dbReference>
<evidence type="ECO:0000313" key="9">
    <source>
        <dbReference type="Proteomes" id="UP000806378"/>
    </source>
</evidence>
<feature type="region of interest" description="Disordered" evidence="6">
    <location>
        <begin position="206"/>
        <end position="277"/>
    </location>
</feature>
<feature type="compositionally biased region" description="Low complexity" evidence="6">
    <location>
        <begin position="207"/>
        <end position="243"/>
    </location>
</feature>
<dbReference type="OrthoDB" id="1939202at2759"/>
<dbReference type="GO" id="GO:0051123">
    <property type="term" value="P:RNA polymerase II preinitiation complex assembly"/>
    <property type="evidence" value="ECO:0007669"/>
    <property type="project" value="TreeGrafter"/>
</dbReference>
<keyword evidence="3" id="KW-0805">Transcription regulation</keyword>
<keyword evidence="9" id="KW-1185">Reference proteome</keyword>
<dbReference type="GO" id="GO:0016251">
    <property type="term" value="F:RNA polymerase II general transcription initiation factor activity"/>
    <property type="evidence" value="ECO:0007669"/>
    <property type="project" value="TreeGrafter"/>
</dbReference>
<feature type="compositionally biased region" description="Basic and acidic residues" evidence="6">
    <location>
        <begin position="266"/>
        <end position="277"/>
    </location>
</feature>
<dbReference type="Pfam" id="PF04658">
    <property type="entry name" value="TAFII55_N"/>
    <property type="match status" value="1"/>
</dbReference>
<dbReference type="Gramene" id="rna-gnl|WGS:JABURB|Cocit.L1100.1">
    <property type="protein sequence ID" value="cds-KAF7845703.1"/>
    <property type="gene ID" value="gene-BT93_L1100"/>
</dbReference>
<feature type="compositionally biased region" description="Basic and acidic residues" evidence="6">
    <location>
        <begin position="151"/>
        <end position="162"/>
    </location>
</feature>
<evidence type="ECO:0000256" key="4">
    <source>
        <dbReference type="ARBA" id="ARBA00023163"/>
    </source>
</evidence>
<dbReference type="GO" id="GO:0005669">
    <property type="term" value="C:transcription factor TFIID complex"/>
    <property type="evidence" value="ECO:0007669"/>
    <property type="project" value="InterPro"/>
</dbReference>
<comment type="subcellular location">
    <subcellularLocation>
        <location evidence="1">Nucleus</location>
    </subcellularLocation>
</comment>
<protein>
    <recommendedName>
        <fullName evidence="7">TAFII55 protein conserved region domain-containing protein</fullName>
    </recommendedName>
</protein>
<feature type="region of interest" description="Disordered" evidence="6">
    <location>
        <begin position="151"/>
        <end position="188"/>
    </location>
</feature>
<feature type="compositionally biased region" description="Acidic residues" evidence="6">
    <location>
        <begin position="165"/>
        <end position="179"/>
    </location>
</feature>
<keyword evidence="4" id="KW-0804">Transcription</keyword>
<evidence type="ECO:0000256" key="3">
    <source>
        <dbReference type="ARBA" id="ARBA00023015"/>
    </source>
</evidence>